<feature type="transmembrane region" description="Helical" evidence="6">
    <location>
        <begin position="230"/>
        <end position="252"/>
    </location>
</feature>
<keyword evidence="3 6" id="KW-0812">Transmembrane</keyword>
<evidence type="ECO:0000313" key="8">
    <source>
        <dbReference type="EMBL" id="HJD30449.1"/>
    </source>
</evidence>
<evidence type="ECO:0000256" key="2">
    <source>
        <dbReference type="ARBA" id="ARBA00022475"/>
    </source>
</evidence>
<feature type="transmembrane region" description="Helical" evidence="6">
    <location>
        <begin position="199"/>
        <end position="218"/>
    </location>
</feature>
<sequence>MLIRLSIRNAKRQFRDYSIFFLTLACTVSFLYAFHTLIFSDSMNALPDMEVLPLMIVSATSLIVLIMGWIVGFATNDILKKRSRELAIYLLSGISLRSVRRLVFRENILIGAAAFAAGLPVGLLLSWLLEAVVTHMFAMEYSLRFSFSWKACGLTFLSFLLILLFAARRNGAWIKRASVREFLYLDRQNEQAPASGKSFCVFFSALSLSACLAGMFFLAAEPFGKGYDVLIGILCLVLFLTGFFQSAPAFLVSCLDRSAWKYRKNRLLLFREFTAKIHTVSTAMGILSVLLTLSLIFQGVGVCVYRIADQNAAQNVFDLTILHEGEAGDFSAYEAFLKSRLPVKSSHSWPIYTDGKTDFLDVKNRAVAASGHTGSLPYTEYQTDTCMRQSDYLALRSMLGYESVSLDPSLCYVHCLPALRNVFDELIRQNPERNCGGYAFCADGIFCEPFGQLEAYGNGLDYVLIVPDQAADRLNVVYSLWAALTEGTPDSLFLQEMAE</sequence>
<dbReference type="Proteomes" id="UP000823851">
    <property type="component" value="Unassembled WGS sequence"/>
</dbReference>
<feature type="transmembrane region" description="Helical" evidence="6">
    <location>
        <begin position="107"/>
        <end position="127"/>
    </location>
</feature>
<proteinExistence type="predicted"/>
<dbReference type="EMBL" id="DWUW01000019">
    <property type="protein sequence ID" value="HJD30449.1"/>
    <property type="molecule type" value="Genomic_DNA"/>
</dbReference>
<gene>
    <name evidence="8" type="ORF">H9912_00745</name>
</gene>
<keyword evidence="5 6" id="KW-0472">Membrane</keyword>
<dbReference type="AlphaFoldDB" id="A0A9D2TZ60"/>
<feature type="domain" description="ABC3 transporter permease C-terminal" evidence="7">
    <location>
        <begin position="60"/>
        <end position="166"/>
    </location>
</feature>
<accession>A0A9D2TZ60</accession>
<feature type="transmembrane region" description="Helical" evidence="6">
    <location>
        <begin position="51"/>
        <end position="74"/>
    </location>
</feature>
<evidence type="ECO:0000256" key="5">
    <source>
        <dbReference type="ARBA" id="ARBA00023136"/>
    </source>
</evidence>
<protein>
    <submittedName>
        <fullName evidence="8">FtsX-like permease family protein</fullName>
    </submittedName>
</protein>
<reference evidence="8" key="2">
    <citation type="submission" date="2021-04" db="EMBL/GenBank/DDBJ databases">
        <authorList>
            <person name="Gilroy R."/>
        </authorList>
    </citation>
    <scope>NUCLEOTIDE SEQUENCE</scope>
    <source>
        <strain evidence="8">ChiHjej8B7-25341</strain>
    </source>
</reference>
<organism evidence="8 9">
    <name type="scientific">Candidatus Eisenbergiella stercorigallinarum</name>
    <dbReference type="NCBI Taxonomy" id="2838557"/>
    <lineage>
        <taxon>Bacteria</taxon>
        <taxon>Bacillati</taxon>
        <taxon>Bacillota</taxon>
        <taxon>Clostridia</taxon>
        <taxon>Lachnospirales</taxon>
        <taxon>Lachnospiraceae</taxon>
        <taxon>Eisenbergiella</taxon>
    </lineage>
</organism>
<feature type="transmembrane region" description="Helical" evidence="6">
    <location>
        <begin position="273"/>
        <end position="297"/>
    </location>
</feature>
<dbReference type="GO" id="GO:0005886">
    <property type="term" value="C:plasma membrane"/>
    <property type="evidence" value="ECO:0007669"/>
    <property type="project" value="UniProtKB-SubCell"/>
</dbReference>
<evidence type="ECO:0000256" key="4">
    <source>
        <dbReference type="ARBA" id="ARBA00022989"/>
    </source>
</evidence>
<evidence type="ECO:0000256" key="6">
    <source>
        <dbReference type="SAM" id="Phobius"/>
    </source>
</evidence>
<keyword evidence="4 6" id="KW-1133">Transmembrane helix</keyword>
<dbReference type="Pfam" id="PF02687">
    <property type="entry name" value="FtsX"/>
    <property type="match status" value="1"/>
</dbReference>
<keyword evidence="2" id="KW-1003">Cell membrane</keyword>
<dbReference type="InterPro" id="IPR052536">
    <property type="entry name" value="ABC-4_Integral_Memb_Prot"/>
</dbReference>
<comment type="caution">
    <text evidence="8">The sequence shown here is derived from an EMBL/GenBank/DDBJ whole genome shotgun (WGS) entry which is preliminary data.</text>
</comment>
<comment type="subcellular location">
    <subcellularLocation>
        <location evidence="1">Cell membrane</location>
        <topology evidence="1">Multi-pass membrane protein</topology>
    </subcellularLocation>
</comment>
<dbReference type="InterPro" id="IPR003838">
    <property type="entry name" value="ABC3_permease_C"/>
</dbReference>
<feature type="transmembrane region" description="Helical" evidence="6">
    <location>
        <begin position="20"/>
        <end position="39"/>
    </location>
</feature>
<reference evidence="8" key="1">
    <citation type="journal article" date="2021" name="PeerJ">
        <title>Extensive microbial diversity within the chicken gut microbiome revealed by metagenomics and culture.</title>
        <authorList>
            <person name="Gilroy R."/>
            <person name="Ravi A."/>
            <person name="Getino M."/>
            <person name="Pursley I."/>
            <person name="Horton D.L."/>
            <person name="Alikhan N.F."/>
            <person name="Baker D."/>
            <person name="Gharbi K."/>
            <person name="Hall N."/>
            <person name="Watson M."/>
            <person name="Adriaenssens E.M."/>
            <person name="Foster-Nyarko E."/>
            <person name="Jarju S."/>
            <person name="Secka A."/>
            <person name="Antonio M."/>
            <person name="Oren A."/>
            <person name="Chaudhuri R.R."/>
            <person name="La Ragione R."/>
            <person name="Hildebrand F."/>
            <person name="Pallen M.J."/>
        </authorList>
    </citation>
    <scope>NUCLEOTIDE SEQUENCE</scope>
    <source>
        <strain evidence="8">ChiHjej8B7-25341</strain>
    </source>
</reference>
<name>A0A9D2TZ60_9FIRM</name>
<evidence type="ECO:0000256" key="1">
    <source>
        <dbReference type="ARBA" id="ARBA00004651"/>
    </source>
</evidence>
<dbReference type="PANTHER" id="PTHR46795">
    <property type="entry name" value="ABC TRANSPORTER PERMEASE-RELATED-RELATED"/>
    <property type="match status" value="1"/>
</dbReference>
<evidence type="ECO:0000256" key="3">
    <source>
        <dbReference type="ARBA" id="ARBA00022692"/>
    </source>
</evidence>
<dbReference type="PANTHER" id="PTHR46795:SF3">
    <property type="entry name" value="ABC TRANSPORTER PERMEASE"/>
    <property type="match status" value="1"/>
</dbReference>
<evidence type="ECO:0000259" key="7">
    <source>
        <dbReference type="Pfam" id="PF02687"/>
    </source>
</evidence>
<evidence type="ECO:0000313" key="9">
    <source>
        <dbReference type="Proteomes" id="UP000823851"/>
    </source>
</evidence>
<feature type="transmembrane region" description="Helical" evidence="6">
    <location>
        <begin position="147"/>
        <end position="167"/>
    </location>
</feature>